<comment type="caution">
    <text evidence="2">The sequence shown here is derived from an EMBL/GenBank/DDBJ whole genome shotgun (WGS) entry which is preliminary data.</text>
</comment>
<evidence type="ECO:0000313" key="3">
    <source>
        <dbReference type="Proteomes" id="UP000256690"/>
    </source>
</evidence>
<dbReference type="AlphaFoldDB" id="A0A3D8RXN7"/>
<dbReference type="GeneID" id="38115882"/>
<organism evidence="2 3">
    <name type="scientific">Aspergillus mulundensis</name>
    <dbReference type="NCBI Taxonomy" id="1810919"/>
    <lineage>
        <taxon>Eukaryota</taxon>
        <taxon>Fungi</taxon>
        <taxon>Dikarya</taxon>
        <taxon>Ascomycota</taxon>
        <taxon>Pezizomycotina</taxon>
        <taxon>Eurotiomycetes</taxon>
        <taxon>Eurotiomycetidae</taxon>
        <taxon>Eurotiales</taxon>
        <taxon>Aspergillaceae</taxon>
        <taxon>Aspergillus</taxon>
        <taxon>Aspergillus subgen. Nidulantes</taxon>
    </lineage>
</organism>
<feature type="compositionally biased region" description="Polar residues" evidence="1">
    <location>
        <begin position="264"/>
        <end position="278"/>
    </location>
</feature>
<name>A0A3D8RXN7_9EURO</name>
<dbReference type="EMBL" id="PVWQ01000006">
    <property type="protein sequence ID" value="RDW78660.1"/>
    <property type="molecule type" value="Genomic_DNA"/>
</dbReference>
<feature type="region of interest" description="Disordered" evidence="1">
    <location>
        <begin position="12"/>
        <end position="39"/>
    </location>
</feature>
<feature type="compositionally biased region" description="Polar residues" evidence="1">
    <location>
        <begin position="327"/>
        <end position="338"/>
    </location>
</feature>
<feature type="compositionally biased region" description="Polar residues" evidence="1">
    <location>
        <begin position="211"/>
        <end position="224"/>
    </location>
</feature>
<protein>
    <submittedName>
        <fullName evidence="2">Uncharacterized protein</fullName>
    </submittedName>
</protein>
<sequence length="470" mass="52019">MPRTLPWLTCGGKVKREPDLPAPAIKRTSTPRVKDETPTKKVLLTPKKNFLRSSPSPPSSPIHRCPSEEFLREGLDEDDLYIMVEDEFYTVAQTFTQHLHYAEYVRRKKEAKLQNADTIADIARPTDGVTRMSAELTKKIAAEELKAQQDNALDAALGNQPARDQDAGDDPETEASWAGTHLQNLLLSPRRVRSLAALRKVRSSTRAAAGFSQSSGLGTDSGLGNSIGDEVPVENRQGKKVPDPADKNTDDDDDDDLDAGMDQGSPTVARKSNISTGSEPIRHTPSAMQHSKPIGHSSKRSLDFSERQSLPTTKTSKPPGPEPLRRSASSHASENQASEVKEQIKREKNIPSGTMQARKRFVFDDSDEHFSSNSGSLRRSSSLLPTSESRLVGMKKELQPTKSKGALSNTAQGKRRLVFDDFDDFPEPRKPSIQTERQRPLYSNTKQEKLKETETASKKSRLNEVPTFLL</sequence>
<dbReference type="STRING" id="1810919.A0A3D8RXN7"/>
<feature type="compositionally biased region" description="Basic and acidic residues" evidence="1">
    <location>
        <begin position="339"/>
        <end position="349"/>
    </location>
</feature>
<feature type="compositionally biased region" description="Polar residues" evidence="1">
    <location>
        <begin position="400"/>
        <end position="412"/>
    </location>
</feature>
<dbReference type="Proteomes" id="UP000256690">
    <property type="component" value="Unassembled WGS sequence"/>
</dbReference>
<dbReference type="OrthoDB" id="5374569at2759"/>
<keyword evidence="3" id="KW-1185">Reference proteome</keyword>
<feature type="compositionally biased region" description="Low complexity" evidence="1">
    <location>
        <begin position="371"/>
        <end position="391"/>
    </location>
</feature>
<feature type="compositionally biased region" description="Acidic residues" evidence="1">
    <location>
        <begin position="249"/>
        <end position="259"/>
    </location>
</feature>
<dbReference type="RefSeq" id="XP_026603360.1">
    <property type="nucleotide sequence ID" value="XM_026747528.1"/>
</dbReference>
<feature type="compositionally biased region" description="Polar residues" evidence="1">
    <location>
        <begin position="307"/>
        <end position="316"/>
    </location>
</feature>
<reference evidence="2 3" key="1">
    <citation type="journal article" date="2018" name="IMA Fungus">
        <title>IMA Genome-F 9: Draft genome sequence of Annulohypoxylon stygium, Aspergillus mulundensis, Berkeleyomyces basicola (syn. Thielaviopsis basicola), Ceratocystis smalleyi, two Cercospora beticola strains, Coleophoma cylindrospora, Fusarium fracticaudum, Phialophora cf. hyalina, and Morchella septimelata.</title>
        <authorList>
            <person name="Wingfield B.D."/>
            <person name="Bills G.F."/>
            <person name="Dong Y."/>
            <person name="Huang W."/>
            <person name="Nel W.J."/>
            <person name="Swalarsk-Parry B.S."/>
            <person name="Vaghefi N."/>
            <person name="Wilken P.M."/>
            <person name="An Z."/>
            <person name="de Beer Z.W."/>
            <person name="De Vos L."/>
            <person name="Chen L."/>
            <person name="Duong T.A."/>
            <person name="Gao Y."/>
            <person name="Hammerbacher A."/>
            <person name="Kikkert J.R."/>
            <person name="Li Y."/>
            <person name="Li H."/>
            <person name="Li K."/>
            <person name="Li Q."/>
            <person name="Liu X."/>
            <person name="Ma X."/>
            <person name="Naidoo K."/>
            <person name="Pethybridge S.J."/>
            <person name="Sun J."/>
            <person name="Steenkamp E.T."/>
            <person name="van der Nest M.A."/>
            <person name="van Wyk S."/>
            <person name="Wingfield M.J."/>
            <person name="Xiong C."/>
            <person name="Yue Q."/>
            <person name="Zhang X."/>
        </authorList>
    </citation>
    <scope>NUCLEOTIDE SEQUENCE [LARGE SCALE GENOMIC DNA]</scope>
    <source>
        <strain evidence="2 3">DSM 5745</strain>
    </source>
</reference>
<feature type="compositionally biased region" description="Basic and acidic residues" evidence="1">
    <location>
        <begin position="236"/>
        <end position="248"/>
    </location>
</feature>
<evidence type="ECO:0000313" key="2">
    <source>
        <dbReference type="EMBL" id="RDW78660.1"/>
    </source>
</evidence>
<feature type="region of interest" description="Disordered" evidence="1">
    <location>
        <begin position="204"/>
        <end position="470"/>
    </location>
</feature>
<gene>
    <name evidence="2" type="ORF">DSM5745_05512</name>
</gene>
<feature type="compositionally biased region" description="Basic and acidic residues" evidence="1">
    <location>
        <begin position="446"/>
        <end position="457"/>
    </location>
</feature>
<accession>A0A3D8RXN7</accession>
<proteinExistence type="predicted"/>
<evidence type="ECO:0000256" key="1">
    <source>
        <dbReference type="SAM" id="MobiDB-lite"/>
    </source>
</evidence>